<accession>A0A4C1ZY65</accession>
<sequence>MLHTPPFFAGKPGSRSDFPRDRRPGRCFHGNVKEKTANLKIRLIRSPPSDDKDPAGVGRRKSLKYGFLSIVDDDYIVENSIDKSVFSTNKCRRRPRRRSNIHVLTMALCNPLSAEWHGRCLVTLIKKNGKSCRLVTFAVMILANKK</sequence>
<feature type="region of interest" description="Disordered" evidence="1">
    <location>
        <begin position="1"/>
        <end position="25"/>
    </location>
</feature>
<organism evidence="2 3">
    <name type="scientific">Eumeta variegata</name>
    <name type="common">Bagworm moth</name>
    <name type="synonym">Eumeta japonica</name>
    <dbReference type="NCBI Taxonomy" id="151549"/>
    <lineage>
        <taxon>Eukaryota</taxon>
        <taxon>Metazoa</taxon>
        <taxon>Ecdysozoa</taxon>
        <taxon>Arthropoda</taxon>
        <taxon>Hexapoda</taxon>
        <taxon>Insecta</taxon>
        <taxon>Pterygota</taxon>
        <taxon>Neoptera</taxon>
        <taxon>Endopterygota</taxon>
        <taxon>Lepidoptera</taxon>
        <taxon>Glossata</taxon>
        <taxon>Ditrysia</taxon>
        <taxon>Tineoidea</taxon>
        <taxon>Psychidae</taxon>
        <taxon>Oiketicinae</taxon>
        <taxon>Eumeta</taxon>
    </lineage>
</organism>
<protein>
    <submittedName>
        <fullName evidence="2">Uncharacterized protein</fullName>
    </submittedName>
</protein>
<evidence type="ECO:0000313" key="2">
    <source>
        <dbReference type="EMBL" id="GBP93406.1"/>
    </source>
</evidence>
<name>A0A4C1ZY65_EUMVA</name>
<comment type="caution">
    <text evidence="2">The sequence shown here is derived from an EMBL/GenBank/DDBJ whole genome shotgun (WGS) entry which is preliminary data.</text>
</comment>
<reference evidence="2 3" key="1">
    <citation type="journal article" date="2019" name="Commun. Biol.">
        <title>The bagworm genome reveals a unique fibroin gene that provides high tensile strength.</title>
        <authorList>
            <person name="Kono N."/>
            <person name="Nakamura H."/>
            <person name="Ohtoshi R."/>
            <person name="Tomita M."/>
            <person name="Numata K."/>
            <person name="Arakawa K."/>
        </authorList>
    </citation>
    <scope>NUCLEOTIDE SEQUENCE [LARGE SCALE GENOMIC DNA]</scope>
</reference>
<proteinExistence type="predicted"/>
<dbReference type="AlphaFoldDB" id="A0A4C1ZY65"/>
<evidence type="ECO:0000313" key="3">
    <source>
        <dbReference type="Proteomes" id="UP000299102"/>
    </source>
</evidence>
<keyword evidence="3" id="KW-1185">Reference proteome</keyword>
<evidence type="ECO:0000256" key="1">
    <source>
        <dbReference type="SAM" id="MobiDB-lite"/>
    </source>
</evidence>
<dbReference type="EMBL" id="BGZK01002372">
    <property type="protein sequence ID" value="GBP93406.1"/>
    <property type="molecule type" value="Genomic_DNA"/>
</dbReference>
<gene>
    <name evidence="2" type="ORF">EVAR_44116_1</name>
</gene>
<dbReference type="Proteomes" id="UP000299102">
    <property type="component" value="Unassembled WGS sequence"/>
</dbReference>